<evidence type="ECO:0000256" key="1">
    <source>
        <dbReference type="SAM" id="Phobius"/>
    </source>
</evidence>
<feature type="transmembrane region" description="Helical" evidence="1">
    <location>
        <begin position="234"/>
        <end position="251"/>
    </location>
</feature>
<keyword evidence="1" id="KW-1133">Transmembrane helix</keyword>
<proteinExistence type="predicted"/>
<feature type="transmembrane region" description="Helical" evidence="1">
    <location>
        <begin position="180"/>
        <end position="198"/>
    </location>
</feature>
<feature type="transmembrane region" description="Helical" evidence="1">
    <location>
        <begin position="20"/>
        <end position="36"/>
    </location>
</feature>
<dbReference type="RefSeq" id="WP_213497697.1">
    <property type="nucleotide sequence ID" value="NZ_CP074694.1"/>
</dbReference>
<feature type="transmembrane region" description="Helical" evidence="1">
    <location>
        <begin position="72"/>
        <end position="90"/>
    </location>
</feature>
<feature type="transmembrane region" description="Helical" evidence="1">
    <location>
        <begin position="205"/>
        <end position="222"/>
    </location>
</feature>
<dbReference type="EMBL" id="CP074694">
    <property type="protein sequence ID" value="QVL32807.1"/>
    <property type="molecule type" value="Genomic_DNA"/>
</dbReference>
<feature type="transmembrane region" description="Helical" evidence="1">
    <location>
        <begin position="43"/>
        <end position="60"/>
    </location>
</feature>
<keyword evidence="3" id="KW-1185">Reference proteome</keyword>
<name>A0A8E6B7J5_9BACT</name>
<reference evidence="2" key="1">
    <citation type="submission" date="2021-05" db="EMBL/GenBank/DDBJ databases">
        <title>Complete genome sequence of the cellulolytic planctomycete Telmatocola sphagniphila SP2T and characterization of the first cellulase from planctomycetes.</title>
        <authorList>
            <person name="Rakitin A.L."/>
            <person name="Beletsky A.V."/>
            <person name="Naumoff D.G."/>
            <person name="Kulichevskaya I.S."/>
            <person name="Mardanov A.V."/>
            <person name="Ravin N.V."/>
            <person name="Dedysh S.N."/>
        </authorList>
    </citation>
    <scope>NUCLEOTIDE SEQUENCE</scope>
    <source>
        <strain evidence="2">SP2T</strain>
    </source>
</reference>
<dbReference type="KEGG" id="tsph:KIH39_02490"/>
<feature type="transmembrane region" description="Helical" evidence="1">
    <location>
        <begin position="124"/>
        <end position="142"/>
    </location>
</feature>
<keyword evidence="1" id="KW-0812">Transmembrane</keyword>
<evidence type="ECO:0000313" key="3">
    <source>
        <dbReference type="Proteomes" id="UP000676194"/>
    </source>
</evidence>
<feature type="transmembrane region" description="Helical" evidence="1">
    <location>
        <begin position="154"/>
        <end position="174"/>
    </location>
</feature>
<dbReference type="AlphaFoldDB" id="A0A8E6B7J5"/>
<feature type="transmembrane region" description="Helical" evidence="1">
    <location>
        <begin position="97"/>
        <end position="118"/>
    </location>
</feature>
<organism evidence="2 3">
    <name type="scientific">Telmatocola sphagniphila</name>
    <dbReference type="NCBI Taxonomy" id="1123043"/>
    <lineage>
        <taxon>Bacteria</taxon>
        <taxon>Pseudomonadati</taxon>
        <taxon>Planctomycetota</taxon>
        <taxon>Planctomycetia</taxon>
        <taxon>Gemmatales</taxon>
        <taxon>Gemmataceae</taxon>
    </lineage>
</organism>
<evidence type="ECO:0000313" key="2">
    <source>
        <dbReference type="EMBL" id="QVL32807.1"/>
    </source>
</evidence>
<keyword evidence="1" id="KW-0472">Membrane</keyword>
<sequence>MLPPLPPRHLVLEAFREEILPTFIATTAILGHSLWLSGRKNSLLATGYALMAGLIAGNAFRGLIPLKPEKATWHYLLWIALGMTLLGTALRTVKLRFDVLLLFKVVLATIASWFLVPAEYQENHQWVLEVFAVTVVLEWLTLERVCSRVNGFSIPLGLSMTFGGASIILLYAHSGLFSDIATVLAVSLFGIACLAMFADIDCGGIAPAMAVLLPGLLLAAHYETYSEVELKSFLLVALSPLAWLLLLIWPLNRIRNHWIQLILSQLFILIPVVLAVIFAMQAEELDFG</sequence>
<accession>A0A8E6B7J5</accession>
<gene>
    <name evidence="2" type="ORF">KIH39_02490</name>
</gene>
<feature type="transmembrane region" description="Helical" evidence="1">
    <location>
        <begin position="258"/>
        <end position="280"/>
    </location>
</feature>
<protein>
    <submittedName>
        <fullName evidence="2">Uncharacterized protein</fullName>
    </submittedName>
</protein>
<dbReference type="Proteomes" id="UP000676194">
    <property type="component" value="Chromosome"/>
</dbReference>